<evidence type="ECO:0000256" key="2">
    <source>
        <dbReference type="ARBA" id="ARBA00022980"/>
    </source>
</evidence>
<organism evidence="6 7">
    <name type="scientific">Blepharisma stoltei</name>
    <dbReference type="NCBI Taxonomy" id="1481888"/>
    <lineage>
        <taxon>Eukaryota</taxon>
        <taxon>Sar</taxon>
        <taxon>Alveolata</taxon>
        <taxon>Ciliophora</taxon>
        <taxon>Postciliodesmatophora</taxon>
        <taxon>Heterotrichea</taxon>
        <taxon>Heterotrichida</taxon>
        <taxon>Blepharismidae</taxon>
        <taxon>Blepharisma</taxon>
    </lineage>
</organism>
<dbReference type="FunFam" id="2.30.30.30:FF:000009">
    <property type="entry name" value="60S ribosomal protein L26"/>
    <property type="match status" value="1"/>
</dbReference>
<comment type="caution">
    <text evidence="6">The sequence shown here is derived from an EMBL/GenBank/DDBJ whole genome shotgun (WGS) entry which is preliminary data.</text>
</comment>
<evidence type="ECO:0000256" key="3">
    <source>
        <dbReference type="ARBA" id="ARBA00023274"/>
    </source>
</evidence>
<keyword evidence="2" id="KW-0689">Ribosomal protein</keyword>
<comment type="similarity">
    <text evidence="1">Belongs to the universal ribosomal protein uL24 family.</text>
</comment>
<dbReference type="InterPro" id="IPR005756">
    <property type="entry name" value="Ribosomal_uL24_euk/arc"/>
</dbReference>
<feature type="domain" description="KOW" evidence="5">
    <location>
        <begin position="51"/>
        <end position="82"/>
    </location>
</feature>
<evidence type="ECO:0000313" key="6">
    <source>
        <dbReference type="EMBL" id="CAG9312040.1"/>
    </source>
</evidence>
<reference evidence="6" key="1">
    <citation type="submission" date="2021-09" db="EMBL/GenBank/DDBJ databases">
        <authorList>
            <consortium name="AG Swart"/>
            <person name="Singh M."/>
            <person name="Singh A."/>
            <person name="Seah K."/>
            <person name="Emmerich C."/>
        </authorList>
    </citation>
    <scope>NUCLEOTIDE SEQUENCE</scope>
    <source>
        <strain evidence="6">ATCC30299</strain>
    </source>
</reference>
<dbReference type="Proteomes" id="UP001162131">
    <property type="component" value="Unassembled WGS sequence"/>
</dbReference>
<dbReference type="SUPFAM" id="SSF50104">
    <property type="entry name" value="Translation proteins SH3-like domain"/>
    <property type="match status" value="1"/>
</dbReference>
<dbReference type="NCBIfam" id="TIGR01080">
    <property type="entry name" value="rplX_A_E"/>
    <property type="match status" value="1"/>
</dbReference>
<dbReference type="InterPro" id="IPR041988">
    <property type="entry name" value="Ribosomal_uL24_KOW"/>
</dbReference>
<keyword evidence="7" id="KW-1185">Reference proteome</keyword>
<sequence length="140" mass="16162">MKQNPSVSSSRRKSRQAHFAAPSNIRRKLMSSHLSKELRDKHGVRSMPIRKGDEVIVVRGLNKTHAGKVITVYRRKFRVHIERLTKEKSNGQTVHIPIHPSNVYITKLKIDRDRKNLIERKAAHNKSKGKWAKKDISSVD</sequence>
<dbReference type="InterPro" id="IPR008991">
    <property type="entry name" value="Translation_prot_SH3-like_sf"/>
</dbReference>
<feature type="region of interest" description="Disordered" evidence="4">
    <location>
        <begin position="1"/>
        <end position="21"/>
    </location>
</feature>
<dbReference type="InterPro" id="IPR014722">
    <property type="entry name" value="Rib_uL2_dom2"/>
</dbReference>
<gene>
    <name evidence="6" type="ORF">BSTOLATCC_MIC5297</name>
</gene>
<evidence type="ECO:0000259" key="5">
    <source>
        <dbReference type="Pfam" id="PF00467"/>
    </source>
</evidence>
<dbReference type="GO" id="GO:0006412">
    <property type="term" value="P:translation"/>
    <property type="evidence" value="ECO:0007669"/>
    <property type="project" value="InterPro"/>
</dbReference>
<evidence type="ECO:0000313" key="7">
    <source>
        <dbReference type="Proteomes" id="UP001162131"/>
    </source>
</evidence>
<evidence type="ECO:0000256" key="4">
    <source>
        <dbReference type="SAM" id="MobiDB-lite"/>
    </source>
</evidence>
<dbReference type="Pfam" id="PF16906">
    <property type="entry name" value="Ribosomal_L26"/>
    <property type="match status" value="1"/>
</dbReference>
<protein>
    <recommendedName>
        <fullName evidence="5">KOW domain-containing protein</fullName>
    </recommendedName>
</protein>
<dbReference type="GO" id="GO:0003735">
    <property type="term" value="F:structural constituent of ribosome"/>
    <property type="evidence" value="ECO:0007669"/>
    <property type="project" value="InterPro"/>
</dbReference>
<dbReference type="EMBL" id="CAJZBQ010000005">
    <property type="protein sequence ID" value="CAG9312040.1"/>
    <property type="molecule type" value="Genomic_DNA"/>
</dbReference>
<name>A0AAU9IRB3_9CILI</name>
<dbReference type="GO" id="GO:0015934">
    <property type="term" value="C:large ribosomal subunit"/>
    <property type="evidence" value="ECO:0007669"/>
    <property type="project" value="InterPro"/>
</dbReference>
<dbReference type="GO" id="GO:0003723">
    <property type="term" value="F:RNA binding"/>
    <property type="evidence" value="ECO:0007669"/>
    <property type="project" value="InterPro"/>
</dbReference>
<dbReference type="InterPro" id="IPR005824">
    <property type="entry name" value="KOW"/>
</dbReference>
<dbReference type="Gene3D" id="2.30.30.30">
    <property type="match status" value="1"/>
</dbReference>
<dbReference type="AlphaFoldDB" id="A0AAU9IRB3"/>
<evidence type="ECO:0000256" key="1">
    <source>
        <dbReference type="ARBA" id="ARBA00010618"/>
    </source>
</evidence>
<dbReference type="PANTHER" id="PTHR11143">
    <property type="entry name" value="60S RIBOSOMAL PROTEIN L26 FAMILY MEMBER"/>
    <property type="match status" value="1"/>
</dbReference>
<dbReference type="Pfam" id="PF00467">
    <property type="entry name" value="KOW"/>
    <property type="match status" value="1"/>
</dbReference>
<dbReference type="HAMAP" id="MF_01326_A">
    <property type="entry name" value="Ribosomal_uL24_A"/>
    <property type="match status" value="1"/>
</dbReference>
<accession>A0AAU9IRB3</accession>
<keyword evidence="3" id="KW-0687">Ribonucleoprotein</keyword>
<dbReference type="CDD" id="cd06089">
    <property type="entry name" value="KOW_RPL26"/>
    <property type="match status" value="1"/>
</dbReference>
<proteinExistence type="inferred from homology"/>